<protein>
    <recommendedName>
        <fullName evidence="7">DUF86 domain-containing protein</fullName>
    </recommendedName>
</protein>
<dbReference type="AlphaFoldDB" id="A0A6C2U2B5"/>
<dbReference type="PANTHER" id="PTHR33397:SF3">
    <property type="entry name" value="MRNA NUCLEASE HEPT"/>
    <property type="match status" value="1"/>
</dbReference>
<dbReference type="NCBIfam" id="NF047751">
    <property type="entry name" value="HepT_toxin"/>
    <property type="match status" value="1"/>
</dbReference>
<dbReference type="PANTHER" id="PTHR33397">
    <property type="entry name" value="UPF0331 PROTEIN YUTE"/>
    <property type="match status" value="1"/>
</dbReference>
<organism evidence="5 6">
    <name type="scientific">Pontiella desulfatans</name>
    <dbReference type="NCBI Taxonomy" id="2750659"/>
    <lineage>
        <taxon>Bacteria</taxon>
        <taxon>Pseudomonadati</taxon>
        <taxon>Kiritimatiellota</taxon>
        <taxon>Kiritimatiellia</taxon>
        <taxon>Kiritimatiellales</taxon>
        <taxon>Pontiellaceae</taxon>
        <taxon>Pontiella</taxon>
    </lineage>
</organism>
<evidence type="ECO:0000256" key="2">
    <source>
        <dbReference type="ARBA" id="ARBA00022722"/>
    </source>
</evidence>
<reference evidence="5 6" key="1">
    <citation type="submission" date="2019-04" db="EMBL/GenBank/DDBJ databases">
        <authorList>
            <person name="Van Vliet M D."/>
        </authorList>
    </citation>
    <scope>NUCLEOTIDE SEQUENCE [LARGE SCALE GENOMIC DNA]</scope>
    <source>
        <strain evidence="5 6">F1</strain>
    </source>
</reference>
<dbReference type="Proteomes" id="UP000366872">
    <property type="component" value="Unassembled WGS sequence"/>
</dbReference>
<keyword evidence="6" id="KW-1185">Reference proteome</keyword>
<evidence type="ECO:0000256" key="1">
    <source>
        <dbReference type="ARBA" id="ARBA00022649"/>
    </source>
</evidence>
<dbReference type="GO" id="GO:0110001">
    <property type="term" value="C:toxin-antitoxin complex"/>
    <property type="evidence" value="ECO:0007669"/>
    <property type="project" value="InterPro"/>
</dbReference>
<dbReference type="RefSeq" id="WP_136079268.1">
    <property type="nucleotide sequence ID" value="NZ_CAAHFG010000001.1"/>
</dbReference>
<keyword evidence="2" id="KW-0540">Nuclease</keyword>
<evidence type="ECO:0008006" key="7">
    <source>
        <dbReference type="Google" id="ProtNLM"/>
    </source>
</evidence>
<keyword evidence="3" id="KW-0378">Hydrolase</keyword>
<dbReference type="EMBL" id="CAAHFG010000001">
    <property type="protein sequence ID" value="VGO13721.1"/>
    <property type="molecule type" value="Genomic_DNA"/>
</dbReference>
<dbReference type="InterPro" id="IPR008201">
    <property type="entry name" value="HepT-like"/>
</dbReference>
<proteinExistence type="inferred from homology"/>
<evidence type="ECO:0000313" key="6">
    <source>
        <dbReference type="Proteomes" id="UP000366872"/>
    </source>
</evidence>
<dbReference type="Pfam" id="PF01934">
    <property type="entry name" value="HepT-like"/>
    <property type="match status" value="1"/>
</dbReference>
<dbReference type="InterPro" id="IPR037038">
    <property type="entry name" value="HepT-like_sf"/>
</dbReference>
<name>A0A6C2U2B5_PONDE</name>
<comment type="similarity">
    <text evidence="4">Belongs to the HepT RNase toxin family.</text>
</comment>
<dbReference type="GO" id="GO:0004540">
    <property type="term" value="F:RNA nuclease activity"/>
    <property type="evidence" value="ECO:0007669"/>
    <property type="project" value="InterPro"/>
</dbReference>
<dbReference type="Gene3D" id="1.20.120.580">
    <property type="entry name" value="bsu32300-like"/>
    <property type="match status" value="1"/>
</dbReference>
<evidence type="ECO:0000256" key="3">
    <source>
        <dbReference type="ARBA" id="ARBA00022801"/>
    </source>
</evidence>
<dbReference type="GO" id="GO:0016787">
    <property type="term" value="F:hydrolase activity"/>
    <property type="evidence" value="ECO:0007669"/>
    <property type="project" value="UniProtKB-KW"/>
</dbReference>
<evidence type="ECO:0000256" key="4">
    <source>
        <dbReference type="ARBA" id="ARBA00024207"/>
    </source>
</evidence>
<accession>A0A6C2U2B5</accession>
<sequence>MPTPPNDVLLNKAAIIERCIRRIKEEYAASPDLRNQTHVDALTLNIERACQAAIDMSMHLVSTGHLGLPQNSAEAFDLLRKGDLIPTSLAKSLRAMTGFRNVAIHEYQELDTDILHYIAREGYLDFVKLCTALGMTIVAQPGGAGTKFYHPLR</sequence>
<dbReference type="InterPro" id="IPR052379">
    <property type="entry name" value="Type_VII_TA_RNase"/>
</dbReference>
<gene>
    <name evidence="5" type="ORF">PDESU_02278</name>
</gene>
<evidence type="ECO:0000313" key="5">
    <source>
        <dbReference type="EMBL" id="VGO13721.1"/>
    </source>
</evidence>
<keyword evidence="1" id="KW-1277">Toxin-antitoxin system</keyword>